<reference evidence="2 3" key="1">
    <citation type="submission" date="2014-12" db="EMBL/GenBank/DDBJ databases">
        <title>16Stimator: statistical estimation of ribosomal gene copy numbers from draft genome assemblies.</title>
        <authorList>
            <person name="Perisin M.A."/>
            <person name="Vetter M."/>
            <person name="Gilbert J.A."/>
            <person name="Bergelson J."/>
        </authorList>
    </citation>
    <scope>NUCLEOTIDE SEQUENCE [LARGE SCALE GENOMIC DNA]</scope>
    <source>
        <strain evidence="2 3">MEJ076</strain>
    </source>
</reference>
<feature type="transmembrane region" description="Helical" evidence="1">
    <location>
        <begin position="12"/>
        <end position="33"/>
    </location>
</feature>
<name>A0A0D0K6L6_AGRTU</name>
<keyword evidence="1" id="KW-1133">Transmembrane helix</keyword>
<organism evidence="2 3">
    <name type="scientific">Agrobacterium tumefaciens</name>
    <dbReference type="NCBI Taxonomy" id="358"/>
    <lineage>
        <taxon>Bacteria</taxon>
        <taxon>Pseudomonadati</taxon>
        <taxon>Pseudomonadota</taxon>
        <taxon>Alphaproteobacteria</taxon>
        <taxon>Hyphomicrobiales</taxon>
        <taxon>Rhizobiaceae</taxon>
        <taxon>Rhizobium/Agrobacterium group</taxon>
        <taxon>Agrobacterium</taxon>
        <taxon>Agrobacterium tumefaciens complex</taxon>
    </lineage>
</organism>
<sequence length="146" mass="15840">MNAVSRNISIMLTYAGALPFWFLMLAPQTVAGIDTGSAFVAYGAIISSFMAGTLWGRAQTERGDVLLIVVSNVLALIAFGTVVAGLSFATLIVQLAVFGLLLLVDLKSLARQAERRWYWMLRLRVTLIVAVAYGVMIVDHARMAAF</sequence>
<feature type="transmembrane region" description="Helical" evidence="1">
    <location>
        <begin position="118"/>
        <end position="138"/>
    </location>
</feature>
<protein>
    <recommendedName>
        <fullName evidence="4">DUF3429 domain-containing protein</fullName>
    </recommendedName>
</protein>
<dbReference type="Pfam" id="PF11911">
    <property type="entry name" value="DUF3429"/>
    <property type="match status" value="1"/>
</dbReference>
<proteinExistence type="predicted"/>
<keyword evidence="1" id="KW-0812">Transmembrane</keyword>
<evidence type="ECO:0000313" key="3">
    <source>
        <dbReference type="Proteomes" id="UP000035017"/>
    </source>
</evidence>
<dbReference type="InterPro" id="IPR021836">
    <property type="entry name" value="DUF3429"/>
</dbReference>
<dbReference type="Proteomes" id="UP000035017">
    <property type="component" value="Unassembled WGS sequence"/>
</dbReference>
<evidence type="ECO:0000313" key="2">
    <source>
        <dbReference type="EMBL" id="KIQ04201.1"/>
    </source>
</evidence>
<evidence type="ECO:0008006" key="4">
    <source>
        <dbReference type="Google" id="ProtNLM"/>
    </source>
</evidence>
<dbReference type="AlphaFoldDB" id="A0A0D0K6L6"/>
<feature type="transmembrane region" description="Helical" evidence="1">
    <location>
        <begin position="88"/>
        <end position="106"/>
    </location>
</feature>
<feature type="transmembrane region" description="Helical" evidence="1">
    <location>
        <begin position="65"/>
        <end position="82"/>
    </location>
</feature>
<gene>
    <name evidence="2" type="ORF">RU07_06110</name>
</gene>
<dbReference type="EMBL" id="JXQV01000005">
    <property type="protein sequence ID" value="KIQ04201.1"/>
    <property type="molecule type" value="Genomic_DNA"/>
</dbReference>
<keyword evidence="1" id="KW-0472">Membrane</keyword>
<accession>A0A0D0K6L6</accession>
<comment type="caution">
    <text evidence="2">The sequence shown here is derived from an EMBL/GenBank/DDBJ whole genome shotgun (WGS) entry which is preliminary data.</text>
</comment>
<feature type="transmembrane region" description="Helical" evidence="1">
    <location>
        <begin position="39"/>
        <end position="58"/>
    </location>
</feature>
<evidence type="ECO:0000256" key="1">
    <source>
        <dbReference type="SAM" id="Phobius"/>
    </source>
</evidence>